<dbReference type="AlphaFoldDB" id="A0A6L2JS03"/>
<feature type="region of interest" description="Disordered" evidence="1">
    <location>
        <begin position="366"/>
        <end position="390"/>
    </location>
</feature>
<proteinExistence type="predicted"/>
<feature type="compositionally biased region" description="Acidic residues" evidence="1">
    <location>
        <begin position="180"/>
        <end position="190"/>
    </location>
</feature>
<feature type="region of interest" description="Disordered" evidence="1">
    <location>
        <begin position="180"/>
        <end position="268"/>
    </location>
</feature>
<feature type="compositionally biased region" description="Low complexity" evidence="1">
    <location>
        <begin position="241"/>
        <end position="255"/>
    </location>
</feature>
<feature type="compositionally biased region" description="Basic and acidic residues" evidence="1">
    <location>
        <begin position="376"/>
        <end position="389"/>
    </location>
</feature>
<name>A0A6L2JS03_TANCI</name>
<evidence type="ECO:0000256" key="1">
    <source>
        <dbReference type="SAM" id="MobiDB-lite"/>
    </source>
</evidence>
<comment type="caution">
    <text evidence="2">The sequence shown here is derived from an EMBL/GenBank/DDBJ whole genome shotgun (WGS) entry which is preliminary data.</text>
</comment>
<accession>A0A6L2JS03</accession>
<reference evidence="2" key="1">
    <citation type="journal article" date="2019" name="Sci. Rep.">
        <title>Draft genome of Tanacetum cinerariifolium, the natural source of mosquito coil.</title>
        <authorList>
            <person name="Yamashiro T."/>
            <person name="Shiraishi A."/>
            <person name="Satake H."/>
            <person name="Nakayama K."/>
        </authorList>
    </citation>
    <scope>NUCLEOTIDE SEQUENCE</scope>
</reference>
<protein>
    <submittedName>
        <fullName evidence="2">Uncharacterized protein</fullName>
    </submittedName>
</protein>
<gene>
    <name evidence="2" type="ORF">Tci_010352</name>
</gene>
<feature type="region of interest" description="Disordered" evidence="1">
    <location>
        <begin position="305"/>
        <end position="345"/>
    </location>
</feature>
<dbReference type="EMBL" id="BKCJ010001044">
    <property type="protein sequence ID" value="GEU38374.1"/>
    <property type="molecule type" value="Genomic_DNA"/>
</dbReference>
<sequence>MECIKTLKKELKTIKQEKEVVDGKLAGLLTASKDLDNLIESHRSDKNKEGLGYTTVPPPIAQLYLSPKKDLSWTGLPECADDTVGPHLLQKAAERPTTDKVETAKKPAVRYAELYRKTTKRRECGITPSRVILIGDIPTVIPSISMVAPETSTTTLVISSSISIVTSLTRLCGLVSYSDSDFDSPDEMDSPEVTARSSSPSDFPIAPVTAPPETRQRAAIPIRPREAIPLGRPYRTHHHPSSSSLPMNSSPIHSSGLDASGQAHSGSSTQVISPRLVYPLVRALQHSKAFRHWCATPLSTFYSPTTLESSSGDSSERPLHLSSHSAGPSRKRCRSLADTVPSPTPVTRLLAPTRVDLLPPRKRFRDSYSSETSMEDDTKIDTTETKDGREEEFEASAGDTVVLRIDLRSVPMVDEEIIKQLEEILLVRLALEMELSVQSRTYQLTWMVLYVTSIITCLRAGMAESIRSLRLENLKVHALLCIERYRVDSLCLHMSRSQEEFRQIHDDRDDLRRKLRRLESFAERRLGFHP</sequence>
<evidence type="ECO:0000313" key="2">
    <source>
        <dbReference type="EMBL" id="GEU38374.1"/>
    </source>
</evidence>
<organism evidence="2">
    <name type="scientific">Tanacetum cinerariifolium</name>
    <name type="common">Dalmatian daisy</name>
    <name type="synonym">Chrysanthemum cinerariifolium</name>
    <dbReference type="NCBI Taxonomy" id="118510"/>
    <lineage>
        <taxon>Eukaryota</taxon>
        <taxon>Viridiplantae</taxon>
        <taxon>Streptophyta</taxon>
        <taxon>Embryophyta</taxon>
        <taxon>Tracheophyta</taxon>
        <taxon>Spermatophyta</taxon>
        <taxon>Magnoliopsida</taxon>
        <taxon>eudicotyledons</taxon>
        <taxon>Gunneridae</taxon>
        <taxon>Pentapetalae</taxon>
        <taxon>asterids</taxon>
        <taxon>campanulids</taxon>
        <taxon>Asterales</taxon>
        <taxon>Asteraceae</taxon>
        <taxon>Asteroideae</taxon>
        <taxon>Anthemideae</taxon>
        <taxon>Anthemidinae</taxon>
        <taxon>Tanacetum</taxon>
    </lineage>
</organism>